<protein>
    <submittedName>
        <fullName evidence="2">EpsG family protein</fullName>
    </submittedName>
</protein>
<keyword evidence="1" id="KW-1133">Transmembrane helix</keyword>
<feature type="transmembrane region" description="Helical" evidence="1">
    <location>
        <begin position="5"/>
        <end position="22"/>
    </location>
</feature>
<name>A0A413T535_9BACT</name>
<keyword evidence="1" id="KW-0812">Transmembrane</keyword>
<comment type="caution">
    <text evidence="2">The sequence shown here is derived from an EMBL/GenBank/DDBJ whole genome shotgun (WGS) entry which is preliminary data.</text>
</comment>
<proteinExistence type="predicted"/>
<feature type="transmembrane region" description="Helical" evidence="1">
    <location>
        <begin position="241"/>
        <end position="259"/>
    </location>
</feature>
<dbReference type="Proteomes" id="UP000283855">
    <property type="component" value="Unassembled WGS sequence"/>
</dbReference>
<feature type="transmembrane region" description="Helical" evidence="1">
    <location>
        <begin position="197"/>
        <end position="221"/>
    </location>
</feature>
<feature type="transmembrane region" description="Helical" evidence="1">
    <location>
        <begin position="28"/>
        <end position="44"/>
    </location>
</feature>
<accession>A0A413T535</accession>
<feature type="transmembrane region" description="Helical" evidence="1">
    <location>
        <begin position="139"/>
        <end position="156"/>
    </location>
</feature>
<reference evidence="2 3" key="1">
    <citation type="submission" date="2018-08" db="EMBL/GenBank/DDBJ databases">
        <title>A genome reference for cultivated species of the human gut microbiota.</title>
        <authorList>
            <person name="Zou Y."/>
            <person name="Xue W."/>
            <person name="Luo G."/>
        </authorList>
    </citation>
    <scope>NUCLEOTIDE SEQUENCE [LARGE SCALE GENOMIC DNA]</scope>
    <source>
        <strain evidence="2 3">AM42-38</strain>
    </source>
</reference>
<evidence type="ECO:0000313" key="2">
    <source>
        <dbReference type="EMBL" id="RHA78957.1"/>
    </source>
</evidence>
<feature type="transmembrane region" description="Helical" evidence="1">
    <location>
        <begin position="271"/>
        <end position="287"/>
    </location>
</feature>
<feature type="transmembrane region" description="Helical" evidence="1">
    <location>
        <begin position="317"/>
        <end position="334"/>
    </location>
</feature>
<feature type="transmembrane region" description="Helical" evidence="1">
    <location>
        <begin position="293"/>
        <end position="310"/>
    </location>
</feature>
<organism evidence="2 3">
    <name type="scientific">Phocaeicola coprophilus</name>
    <dbReference type="NCBI Taxonomy" id="387090"/>
    <lineage>
        <taxon>Bacteria</taxon>
        <taxon>Pseudomonadati</taxon>
        <taxon>Bacteroidota</taxon>
        <taxon>Bacteroidia</taxon>
        <taxon>Bacteroidales</taxon>
        <taxon>Bacteroidaceae</taxon>
        <taxon>Phocaeicola</taxon>
    </lineage>
</organism>
<dbReference type="AlphaFoldDB" id="A0A413T535"/>
<evidence type="ECO:0000256" key="1">
    <source>
        <dbReference type="SAM" id="Phobius"/>
    </source>
</evidence>
<dbReference type="RefSeq" id="WP_118399773.1">
    <property type="nucleotide sequence ID" value="NZ_CABJGD010000001.1"/>
</dbReference>
<keyword evidence="1" id="KW-0472">Membrane</keyword>
<feature type="transmembrane region" description="Helical" evidence="1">
    <location>
        <begin position="89"/>
        <end position="109"/>
    </location>
</feature>
<dbReference type="EMBL" id="QSFT01000001">
    <property type="protein sequence ID" value="RHA78957.1"/>
    <property type="molecule type" value="Genomic_DNA"/>
</dbReference>
<dbReference type="Pfam" id="PF14897">
    <property type="entry name" value="EpsG"/>
    <property type="match status" value="1"/>
</dbReference>
<feature type="transmembrane region" description="Helical" evidence="1">
    <location>
        <begin position="162"/>
        <end position="185"/>
    </location>
</feature>
<sequence length="348" mass="40047">MIIYIIIYICLLLFSIADFSIVSQKKKVLYFIGLAMILFIGCRRESGADSINYINFFKYQTDTIQNWTNVEKGYSEYGFYYLSVLIKSIYNNIDFYFLSISAITIPFLLKSLINYSIYPILGFCVYYSRFLLLRDMNQIRQALAIVIIIYALKYLSDNKVRLFCLFTLIASCFHYSSIIILPFIFIYKYDLSFKQILYILTGSAIAGFTGGILLKALLTSLGNIVLLTYVNTSNLGLTNPLLYFQILLCLLFSYYEPILKPKQELYNIIKNAYLYSIIILLLTSGLGEIGGRLATIFATCEIFIIPALALTIKPNYIGYIISIVLSSFLFYLNYSKLQQVADIWIYFS</sequence>
<gene>
    <name evidence="2" type="ORF">DW921_00385</name>
</gene>
<evidence type="ECO:0000313" key="3">
    <source>
        <dbReference type="Proteomes" id="UP000283855"/>
    </source>
</evidence>
<dbReference type="InterPro" id="IPR049458">
    <property type="entry name" value="EpsG-like"/>
</dbReference>